<keyword evidence="2" id="KW-1185">Reference proteome</keyword>
<name>A0A4P8IND1_9BURK</name>
<proteinExistence type="predicted"/>
<accession>A0A4P8IND1</accession>
<dbReference type="RefSeq" id="WP_137332630.1">
    <property type="nucleotide sequence ID" value="NZ_CP040077.1"/>
</dbReference>
<dbReference type="KEGG" id="tvl:FAZ95_11850"/>
<protein>
    <submittedName>
        <fullName evidence="1">Putative baseplate assembly protein</fullName>
    </submittedName>
</protein>
<evidence type="ECO:0000313" key="1">
    <source>
        <dbReference type="EMBL" id="QCP49806.1"/>
    </source>
</evidence>
<dbReference type="EMBL" id="CP040077">
    <property type="protein sequence ID" value="QCP49806.1"/>
    <property type="molecule type" value="Genomic_DNA"/>
</dbReference>
<organism evidence="1 2">
    <name type="scientific">Trinickia violacea</name>
    <dbReference type="NCBI Taxonomy" id="2571746"/>
    <lineage>
        <taxon>Bacteria</taxon>
        <taxon>Pseudomonadati</taxon>
        <taxon>Pseudomonadota</taxon>
        <taxon>Betaproteobacteria</taxon>
        <taxon>Burkholderiales</taxon>
        <taxon>Burkholderiaceae</taxon>
        <taxon>Trinickia</taxon>
    </lineage>
</organism>
<sequence length="965" mass="101342">MNSDRVPVFSRTAWTAAEVSAVVTRSLAPGADRSDPLRCALEAVLTHYCQLLVAGLNRVPDAHLAAFVSLLRPSPVPPVPATVSLAFKAVRAPAVREAPVVPRRTEVAAAAGGGALAVFQTTRDLQVLRAELTRAMAVDGRRQVVADAAAILQDSRAASAGLFADAVPFTRAMHIGDRRFGEPSCLAGVQLTVEIDDRFACPKGPAIEWGIASPGGFVPLAPLRDTTQGLTRSGELAFGACSAWPQTVLRGIECCWLTARLRAAPATDAALAPAPGVTIRRLHVSTQHASAAVPPQAALFGRVPLDVTREFFPFGERPHFGDVFYLASQHFALAGARIELHIVLCNPADADPDATPIAPVSRDGSPRTQWDIHTAAGWVPLAVIDGTDACTLSGTLAFSVPMAAAPAMVGNVTAGWIRARFVSGSYSAGDAPGGAGVAIRPAAPAIASVAIAVSITRGPDEPERLIVDNGLEQREVRKTTDSQQRAPFCAFYALDVRGQALCLGVQAARDELAGHSLSFYVGVNPGDAPPVLREAAPDTPPARWQVRGATGWVDCSALDRTGGLRESGFVTVSVGDDLAPWRDAVADPDGKLWWLRLLLDPDGTRATAMPDIGRIVLNAVPAVQTARYERELLGSSTGRAAQRFHVARSPLIGDMELEVREGPAADGAAWVRWQCVADFDGSAPDSPHVVVDRLNGAVVFGDGRRGRIPPAGGNNIRISYASGGGARGNCAAQTVKQLRTTIPYVESVTNVDAASGGQDAQDAHAVRGAALAWLRHRDRAVCIDDYAALALRASPDVARAAAVGAAELNLSEPAGPPPNVVGISIVPRSDAPQPQPSAALLRNVRQYLEPRRPAGVELVLFGPSYLCVSVSAALAISPDAHPARVIAQCEALLNRFLHPLAGGPDGRGWAFGERPHASDCYRVLDGVDGLDHVQSLRLHFDEAWADAPGAARLLVAAGCHRLCAG</sequence>
<reference evidence="1 2" key="1">
    <citation type="submission" date="2019-05" db="EMBL/GenBank/DDBJ databases">
        <title>Burkholderia sp. DHOD12, isolated from subtropical forest soil.</title>
        <authorList>
            <person name="Gao Z.-H."/>
            <person name="Qiu L.-H."/>
        </authorList>
    </citation>
    <scope>NUCLEOTIDE SEQUENCE [LARGE SCALE GENOMIC DNA]</scope>
    <source>
        <strain evidence="1 2">DHOD12</strain>
    </source>
</reference>
<dbReference type="Proteomes" id="UP000298656">
    <property type="component" value="Chromosome 1"/>
</dbReference>
<dbReference type="OrthoDB" id="9796131at2"/>
<gene>
    <name evidence="1" type="ORF">FAZ95_11850</name>
</gene>
<dbReference type="AlphaFoldDB" id="A0A4P8IND1"/>
<dbReference type="InterPro" id="IPR011749">
    <property type="entry name" value="CHP02243"/>
</dbReference>
<evidence type="ECO:0000313" key="2">
    <source>
        <dbReference type="Proteomes" id="UP000298656"/>
    </source>
</evidence>
<dbReference type="NCBIfam" id="TIGR02243">
    <property type="entry name" value="putative baseplate assembly protein"/>
    <property type="match status" value="1"/>
</dbReference>